<organism evidence="2 3">
    <name type="scientific">Paludisphaera mucosa</name>
    <dbReference type="NCBI Taxonomy" id="3030827"/>
    <lineage>
        <taxon>Bacteria</taxon>
        <taxon>Pseudomonadati</taxon>
        <taxon>Planctomycetota</taxon>
        <taxon>Planctomycetia</taxon>
        <taxon>Isosphaerales</taxon>
        <taxon>Isosphaeraceae</taxon>
        <taxon>Paludisphaera</taxon>
    </lineage>
</organism>
<keyword evidence="3" id="KW-1185">Reference proteome</keyword>
<keyword evidence="1" id="KW-1133">Transmembrane helix</keyword>
<dbReference type="RefSeq" id="WP_277860004.1">
    <property type="nucleotide sequence ID" value="NZ_JARRAG010000001.1"/>
</dbReference>
<feature type="transmembrane region" description="Helical" evidence="1">
    <location>
        <begin position="27"/>
        <end position="45"/>
    </location>
</feature>
<protein>
    <recommendedName>
        <fullName evidence="4">Thioredoxin domain-containing protein</fullName>
    </recommendedName>
</protein>
<gene>
    <name evidence="2" type="ORF">PZE19_07730</name>
</gene>
<reference evidence="2 3" key="1">
    <citation type="submission" date="2023-03" db="EMBL/GenBank/DDBJ databases">
        <title>Paludisphaera mucosa sp. nov. a novel planctomycete from northern fen.</title>
        <authorList>
            <person name="Ivanova A."/>
        </authorList>
    </citation>
    <scope>NUCLEOTIDE SEQUENCE [LARGE SCALE GENOMIC DNA]</scope>
    <source>
        <strain evidence="2 3">Pla2</strain>
    </source>
</reference>
<evidence type="ECO:0000313" key="2">
    <source>
        <dbReference type="EMBL" id="MDG3003654.1"/>
    </source>
</evidence>
<dbReference type="Gene3D" id="3.40.30.10">
    <property type="entry name" value="Glutaredoxin"/>
    <property type="match status" value="1"/>
</dbReference>
<sequence>MASDPEWADDDEAGGATEFETARPDRVSLVLAALTVALVAAAAWLRFGPGLFPKPVQVGEPMPPTRLAALHDPGSRLLLGVQGEVLWLVFLAADSTEAKAVLPELEAAWKRLRPDRRFGMAVAAVDEAGPDRARAALETYKGKIPLYLAGRDAPRSFGIEPAGAPWHFLVDPHGRVAAVARGAGADTVDRLSKMASDWLGALEPASESRFSLTRVGARAAPAAGHDIVEAGPRS</sequence>
<evidence type="ECO:0000256" key="1">
    <source>
        <dbReference type="SAM" id="Phobius"/>
    </source>
</evidence>
<accession>A0ABT6F7V3</accession>
<proteinExistence type="predicted"/>
<evidence type="ECO:0000313" key="3">
    <source>
        <dbReference type="Proteomes" id="UP001216907"/>
    </source>
</evidence>
<evidence type="ECO:0008006" key="4">
    <source>
        <dbReference type="Google" id="ProtNLM"/>
    </source>
</evidence>
<keyword evidence="1" id="KW-0812">Transmembrane</keyword>
<dbReference type="SUPFAM" id="SSF52833">
    <property type="entry name" value="Thioredoxin-like"/>
    <property type="match status" value="1"/>
</dbReference>
<name>A0ABT6F7V3_9BACT</name>
<dbReference type="Proteomes" id="UP001216907">
    <property type="component" value="Unassembled WGS sequence"/>
</dbReference>
<comment type="caution">
    <text evidence="2">The sequence shown here is derived from an EMBL/GenBank/DDBJ whole genome shotgun (WGS) entry which is preliminary data.</text>
</comment>
<dbReference type="EMBL" id="JARRAG010000001">
    <property type="protein sequence ID" value="MDG3003654.1"/>
    <property type="molecule type" value="Genomic_DNA"/>
</dbReference>
<keyword evidence="1" id="KW-0472">Membrane</keyword>
<dbReference type="InterPro" id="IPR036249">
    <property type="entry name" value="Thioredoxin-like_sf"/>
</dbReference>